<evidence type="ECO:0000313" key="7">
    <source>
        <dbReference type="EMBL" id="PNX99539.1"/>
    </source>
</evidence>
<protein>
    <submittedName>
        <fullName evidence="7">K(+) efflux antiporter 5-like protein</fullName>
    </submittedName>
</protein>
<dbReference type="GO" id="GO:0016020">
    <property type="term" value="C:membrane"/>
    <property type="evidence" value="ECO:0007669"/>
    <property type="project" value="UniProtKB-SubCell"/>
</dbReference>
<dbReference type="PANTHER" id="PTHR16254">
    <property type="entry name" value="POTASSIUM/PROTON ANTIPORTER-RELATED"/>
    <property type="match status" value="1"/>
</dbReference>
<dbReference type="InterPro" id="IPR038770">
    <property type="entry name" value="Na+/solute_symporter_sf"/>
</dbReference>
<keyword evidence="3" id="KW-0050">Antiport</keyword>
<evidence type="ECO:0000256" key="4">
    <source>
        <dbReference type="ARBA" id="ARBA00022729"/>
    </source>
</evidence>
<feature type="transmembrane region" description="Helical" evidence="6">
    <location>
        <begin position="131"/>
        <end position="150"/>
    </location>
</feature>
<sequence length="186" mass="20324">MESRGAIVLLVELELLIESRSDGLYFAIFLNLAISHVGEMCFTEPDKNSFNSSVADQQAVLETVAKITHDKAKRNDTREGNATRSFQFQDVFSLENEDSDDVTTLIDKKDNVFVMSNKKSKYPVLQVDLRLISDLVVIIVSAAIGGIVFSCLGQPVIVGYLLAGSLIGPGGLKFISEMVQIPPLSI</sequence>
<reference evidence="7 8" key="2">
    <citation type="journal article" date="2017" name="Front. Plant Sci.">
        <title>Gene Classification and Mining of Molecular Markers Useful in Red Clover (Trifolium pratense) Breeding.</title>
        <authorList>
            <person name="Istvanek J."/>
            <person name="Dluhosova J."/>
            <person name="Dluhos P."/>
            <person name="Patkova L."/>
            <person name="Nedelnik J."/>
            <person name="Repkova J."/>
        </authorList>
    </citation>
    <scope>NUCLEOTIDE SEQUENCE [LARGE SCALE GENOMIC DNA]</scope>
    <source>
        <strain evidence="8">cv. Tatra</strain>
        <tissue evidence="7">Young leaves</tissue>
    </source>
</reference>
<evidence type="ECO:0000256" key="5">
    <source>
        <dbReference type="ARBA" id="ARBA00023065"/>
    </source>
</evidence>
<keyword evidence="5" id="KW-0406">Ion transport</keyword>
<keyword evidence="6" id="KW-0472">Membrane</keyword>
<dbReference type="EMBL" id="ASHM01017869">
    <property type="protein sequence ID" value="PNX99539.1"/>
    <property type="molecule type" value="Genomic_DNA"/>
</dbReference>
<evidence type="ECO:0000256" key="3">
    <source>
        <dbReference type="ARBA" id="ARBA00022449"/>
    </source>
</evidence>
<dbReference type="PANTHER" id="PTHR16254:SF20">
    <property type="entry name" value="K(+) EFFLUX ANTIPORTER 5"/>
    <property type="match status" value="1"/>
</dbReference>
<name>A0A2K3N967_TRIPR</name>
<dbReference type="Gene3D" id="1.20.1530.20">
    <property type="match status" value="1"/>
</dbReference>
<evidence type="ECO:0000256" key="2">
    <source>
        <dbReference type="ARBA" id="ARBA00022448"/>
    </source>
</evidence>
<organism evidence="7 8">
    <name type="scientific">Trifolium pratense</name>
    <name type="common">Red clover</name>
    <dbReference type="NCBI Taxonomy" id="57577"/>
    <lineage>
        <taxon>Eukaryota</taxon>
        <taxon>Viridiplantae</taxon>
        <taxon>Streptophyta</taxon>
        <taxon>Embryophyta</taxon>
        <taxon>Tracheophyta</taxon>
        <taxon>Spermatophyta</taxon>
        <taxon>Magnoliopsida</taxon>
        <taxon>eudicotyledons</taxon>
        <taxon>Gunneridae</taxon>
        <taxon>Pentapetalae</taxon>
        <taxon>rosids</taxon>
        <taxon>fabids</taxon>
        <taxon>Fabales</taxon>
        <taxon>Fabaceae</taxon>
        <taxon>Papilionoideae</taxon>
        <taxon>50 kb inversion clade</taxon>
        <taxon>NPAAA clade</taxon>
        <taxon>Hologalegina</taxon>
        <taxon>IRL clade</taxon>
        <taxon>Trifolieae</taxon>
        <taxon>Trifolium</taxon>
    </lineage>
</organism>
<keyword evidence="4" id="KW-0732">Signal</keyword>
<dbReference type="ExpressionAtlas" id="A0A2K3N967">
    <property type="expression patterns" value="baseline"/>
</dbReference>
<evidence type="ECO:0000256" key="6">
    <source>
        <dbReference type="SAM" id="Phobius"/>
    </source>
</evidence>
<evidence type="ECO:0000313" key="8">
    <source>
        <dbReference type="Proteomes" id="UP000236291"/>
    </source>
</evidence>
<dbReference type="Proteomes" id="UP000236291">
    <property type="component" value="Unassembled WGS sequence"/>
</dbReference>
<keyword evidence="6" id="KW-1133">Transmembrane helix</keyword>
<dbReference type="InterPro" id="IPR045158">
    <property type="entry name" value="KEA4/5/6-like"/>
</dbReference>
<gene>
    <name evidence="7" type="ORF">L195_g022805</name>
</gene>
<evidence type="ECO:0000256" key="1">
    <source>
        <dbReference type="ARBA" id="ARBA00004141"/>
    </source>
</evidence>
<keyword evidence="6" id="KW-0812">Transmembrane</keyword>
<comment type="caution">
    <text evidence="7">The sequence shown here is derived from an EMBL/GenBank/DDBJ whole genome shotgun (WGS) entry which is preliminary data.</text>
</comment>
<reference evidence="7 8" key="1">
    <citation type="journal article" date="2014" name="Am. J. Bot.">
        <title>Genome assembly and annotation for red clover (Trifolium pratense; Fabaceae).</title>
        <authorList>
            <person name="Istvanek J."/>
            <person name="Jaros M."/>
            <person name="Krenek A."/>
            <person name="Repkova J."/>
        </authorList>
    </citation>
    <scope>NUCLEOTIDE SEQUENCE [LARGE SCALE GENOMIC DNA]</scope>
    <source>
        <strain evidence="8">cv. Tatra</strain>
        <tissue evidence="7">Young leaves</tissue>
    </source>
</reference>
<dbReference type="GO" id="GO:0015386">
    <property type="term" value="F:potassium:proton antiporter activity"/>
    <property type="evidence" value="ECO:0007669"/>
    <property type="project" value="InterPro"/>
</dbReference>
<proteinExistence type="predicted"/>
<comment type="subcellular location">
    <subcellularLocation>
        <location evidence="1">Membrane</location>
        <topology evidence="1">Multi-pass membrane protein</topology>
    </subcellularLocation>
</comment>
<accession>A0A2K3N967</accession>
<keyword evidence="2" id="KW-0813">Transport</keyword>
<dbReference type="AlphaFoldDB" id="A0A2K3N967"/>